<keyword evidence="6" id="KW-0732">Signal</keyword>
<dbReference type="InterPro" id="IPR046956">
    <property type="entry name" value="RLP23-like"/>
</dbReference>
<keyword evidence="10" id="KW-0675">Receptor</keyword>
<dbReference type="Gene3D" id="3.80.10.10">
    <property type="entry name" value="Ribonuclease Inhibitor"/>
    <property type="match status" value="2"/>
</dbReference>
<dbReference type="PANTHER" id="PTHR48063">
    <property type="entry name" value="LRR RECEPTOR-LIKE KINASE"/>
    <property type="match status" value="1"/>
</dbReference>
<dbReference type="EMBL" id="JABFAF010273451">
    <property type="protein sequence ID" value="MBA0878918.1"/>
    <property type="molecule type" value="Genomic_DNA"/>
</dbReference>
<keyword evidence="7" id="KW-0677">Repeat</keyword>
<dbReference type="Proteomes" id="UP000593576">
    <property type="component" value="Unassembled WGS sequence"/>
</dbReference>
<dbReference type="InterPro" id="IPR013210">
    <property type="entry name" value="LRR_N_plant-typ"/>
</dbReference>
<dbReference type="OrthoDB" id="1600340at2759"/>
<dbReference type="InterPro" id="IPR032675">
    <property type="entry name" value="LRR_dom_sf"/>
</dbReference>
<evidence type="ECO:0000259" key="12">
    <source>
        <dbReference type="Pfam" id="PF08263"/>
    </source>
</evidence>
<keyword evidence="11" id="KW-0325">Glycoprotein</keyword>
<comment type="subcellular location">
    <subcellularLocation>
        <location evidence="1">Cell membrane</location>
        <topology evidence="1">Single-pass type I membrane protein</topology>
    </subcellularLocation>
</comment>
<dbReference type="SUPFAM" id="SSF52058">
    <property type="entry name" value="L domain-like"/>
    <property type="match status" value="1"/>
</dbReference>
<gene>
    <name evidence="13" type="ORF">Goshw_024560</name>
</gene>
<proteinExistence type="inferred from homology"/>
<evidence type="ECO:0000256" key="4">
    <source>
        <dbReference type="ARBA" id="ARBA00022614"/>
    </source>
</evidence>
<comment type="caution">
    <text evidence="13">The sequence shown here is derived from an EMBL/GenBank/DDBJ whole genome shotgun (WGS) entry which is preliminary data.</text>
</comment>
<evidence type="ECO:0000256" key="8">
    <source>
        <dbReference type="ARBA" id="ARBA00022989"/>
    </source>
</evidence>
<keyword evidence="8" id="KW-1133">Transmembrane helix</keyword>
<evidence type="ECO:0000256" key="9">
    <source>
        <dbReference type="ARBA" id="ARBA00023136"/>
    </source>
</evidence>
<evidence type="ECO:0000256" key="11">
    <source>
        <dbReference type="ARBA" id="ARBA00023180"/>
    </source>
</evidence>
<dbReference type="PANTHER" id="PTHR48063:SF101">
    <property type="entry name" value="LRR RECEPTOR-LIKE SERINE_THREONINE-PROTEIN KINASE FLS2"/>
    <property type="match status" value="1"/>
</dbReference>
<dbReference type="InterPro" id="IPR001611">
    <property type="entry name" value="Leu-rich_rpt"/>
</dbReference>
<comment type="similarity">
    <text evidence="2">Belongs to the RLP family.</text>
</comment>
<keyword evidence="4" id="KW-0433">Leucine-rich repeat</keyword>
<dbReference type="SMART" id="SM00369">
    <property type="entry name" value="LRR_TYP"/>
    <property type="match status" value="3"/>
</dbReference>
<accession>A0A7J9N6R1</accession>
<organism evidence="13 14">
    <name type="scientific">Gossypium schwendimanii</name>
    <name type="common">Cotton</name>
    <dbReference type="NCBI Taxonomy" id="34291"/>
    <lineage>
        <taxon>Eukaryota</taxon>
        <taxon>Viridiplantae</taxon>
        <taxon>Streptophyta</taxon>
        <taxon>Embryophyta</taxon>
        <taxon>Tracheophyta</taxon>
        <taxon>Spermatophyta</taxon>
        <taxon>Magnoliopsida</taxon>
        <taxon>eudicotyledons</taxon>
        <taxon>Gunneridae</taxon>
        <taxon>Pentapetalae</taxon>
        <taxon>rosids</taxon>
        <taxon>malvids</taxon>
        <taxon>Malvales</taxon>
        <taxon>Malvaceae</taxon>
        <taxon>Malvoideae</taxon>
        <taxon>Gossypium</taxon>
    </lineage>
</organism>
<dbReference type="AlphaFoldDB" id="A0A7J9N6R1"/>
<evidence type="ECO:0000256" key="10">
    <source>
        <dbReference type="ARBA" id="ARBA00023170"/>
    </source>
</evidence>
<keyword evidence="9" id="KW-0472">Membrane</keyword>
<evidence type="ECO:0000256" key="1">
    <source>
        <dbReference type="ARBA" id="ARBA00004251"/>
    </source>
</evidence>
<evidence type="ECO:0000256" key="3">
    <source>
        <dbReference type="ARBA" id="ARBA00022475"/>
    </source>
</evidence>
<name>A0A7J9N6R1_GOSSC</name>
<dbReference type="Pfam" id="PF00560">
    <property type="entry name" value="LRR_1"/>
    <property type="match status" value="3"/>
</dbReference>
<sequence>FTNDFNRLASWISEEEECCNWIGVGCDNTTSHVVMLDLGGMVITGEISSSLLELKHLSHLNLSSNNFHKIPNFIGSLSELTYLDLSDNSFTGIIPHQLGNLSRLFYLDLSHPQSLKSDKLEWLSHHSSLKSLKIGFTNFTKATNWLQVIQSHPSLSELHFDYCDFLEVDPSSLSRFNSSNSLSILHLTSSTLQPSTFPLLLNLIQKFVELDFSDNYFSGSISLSFDNMPALQRINLRGNNLEGGISKFLRNICNLKELDLRDNKLSGSLGVVFKNLSGCAREIR</sequence>
<keyword evidence="5" id="KW-0812">Transmembrane</keyword>
<dbReference type="GO" id="GO:0005886">
    <property type="term" value="C:plasma membrane"/>
    <property type="evidence" value="ECO:0007669"/>
    <property type="project" value="UniProtKB-SubCell"/>
</dbReference>
<evidence type="ECO:0000256" key="2">
    <source>
        <dbReference type="ARBA" id="ARBA00009592"/>
    </source>
</evidence>
<reference evidence="13 14" key="1">
    <citation type="journal article" date="2019" name="Genome Biol. Evol.">
        <title>Insights into the evolution of the New World diploid cottons (Gossypium, subgenus Houzingenia) based on genome sequencing.</title>
        <authorList>
            <person name="Grover C.E."/>
            <person name="Arick M.A. 2nd"/>
            <person name="Thrash A."/>
            <person name="Conover J.L."/>
            <person name="Sanders W.S."/>
            <person name="Peterson D.G."/>
            <person name="Frelichowski J.E."/>
            <person name="Scheffler J.A."/>
            <person name="Scheffler B.E."/>
            <person name="Wendel J.F."/>
        </authorList>
    </citation>
    <scope>NUCLEOTIDE SEQUENCE [LARGE SCALE GENOMIC DNA]</scope>
    <source>
        <strain evidence="13">1</strain>
        <tissue evidence="13">Leaf</tissue>
    </source>
</reference>
<evidence type="ECO:0000313" key="14">
    <source>
        <dbReference type="Proteomes" id="UP000593576"/>
    </source>
</evidence>
<feature type="non-terminal residue" evidence="13">
    <location>
        <position position="1"/>
    </location>
</feature>
<evidence type="ECO:0000256" key="6">
    <source>
        <dbReference type="ARBA" id="ARBA00022729"/>
    </source>
</evidence>
<evidence type="ECO:0000256" key="7">
    <source>
        <dbReference type="ARBA" id="ARBA00022737"/>
    </source>
</evidence>
<evidence type="ECO:0000256" key="5">
    <source>
        <dbReference type="ARBA" id="ARBA00022692"/>
    </source>
</evidence>
<dbReference type="PROSITE" id="PS51450">
    <property type="entry name" value="LRR"/>
    <property type="match status" value="1"/>
</dbReference>
<keyword evidence="14" id="KW-1185">Reference proteome</keyword>
<dbReference type="InterPro" id="IPR003591">
    <property type="entry name" value="Leu-rich_rpt_typical-subtyp"/>
</dbReference>
<keyword evidence="3" id="KW-1003">Cell membrane</keyword>
<protein>
    <recommendedName>
        <fullName evidence="12">Leucine-rich repeat-containing N-terminal plant-type domain-containing protein</fullName>
    </recommendedName>
</protein>
<feature type="domain" description="Leucine-rich repeat-containing N-terminal plant-type" evidence="12">
    <location>
        <begin position="4"/>
        <end position="27"/>
    </location>
</feature>
<dbReference type="Pfam" id="PF13855">
    <property type="entry name" value="LRR_8"/>
    <property type="match status" value="1"/>
</dbReference>
<evidence type="ECO:0000313" key="13">
    <source>
        <dbReference type="EMBL" id="MBA0878918.1"/>
    </source>
</evidence>
<dbReference type="Pfam" id="PF08263">
    <property type="entry name" value="LRRNT_2"/>
    <property type="match status" value="1"/>
</dbReference>
<dbReference type="PRINTS" id="PR00019">
    <property type="entry name" value="LEURICHRPT"/>
</dbReference>